<accession>A0A1N6III3</accession>
<evidence type="ECO:0000256" key="6">
    <source>
        <dbReference type="ARBA" id="ARBA00023136"/>
    </source>
</evidence>
<keyword evidence="1 8" id="KW-0813">Transport</keyword>
<comment type="caution">
    <text evidence="8">Lacks conserved residue(s) required for the propagation of feature annotation.</text>
</comment>
<proteinExistence type="inferred from homology"/>
<feature type="transmembrane region" description="Helical" evidence="8">
    <location>
        <begin position="158"/>
        <end position="176"/>
    </location>
</feature>
<reference evidence="10" key="1">
    <citation type="submission" date="2016-11" db="EMBL/GenBank/DDBJ databases">
        <authorList>
            <person name="Varghese N."/>
            <person name="Submissions S."/>
        </authorList>
    </citation>
    <scope>NUCLEOTIDE SEQUENCE [LARGE SCALE GENOMIC DNA]</scope>
    <source>
        <strain evidence="10">DSM 29440</strain>
    </source>
</reference>
<dbReference type="OrthoDB" id="9811590at2"/>
<comment type="similarity">
    <text evidence="8">Belongs to the MntP (TC 9.B.29) family.</text>
</comment>
<evidence type="ECO:0000256" key="5">
    <source>
        <dbReference type="ARBA" id="ARBA00023065"/>
    </source>
</evidence>
<feature type="transmembrane region" description="Helical" evidence="8">
    <location>
        <begin position="101"/>
        <end position="120"/>
    </location>
</feature>
<comment type="function">
    <text evidence="8">Probably functions as a manganese efflux pump.</text>
</comment>
<keyword evidence="5 8" id="KW-0406">Ion transport</keyword>
<dbReference type="GO" id="GO:0005384">
    <property type="term" value="F:manganese ion transmembrane transporter activity"/>
    <property type="evidence" value="ECO:0007669"/>
    <property type="project" value="UniProtKB-UniRule"/>
</dbReference>
<name>A0A1N6III3_9RHOB</name>
<comment type="subcellular location">
    <subcellularLocation>
        <location evidence="8">Cell membrane</location>
        <topology evidence="8">Multi-pass membrane protein</topology>
    </subcellularLocation>
</comment>
<evidence type="ECO:0000256" key="8">
    <source>
        <dbReference type="HAMAP-Rule" id="MF_01521"/>
    </source>
</evidence>
<gene>
    <name evidence="8" type="primary">mntP</name>
    <name evidence="9" type="ORF">SAMN05444002_3939</name>
</gene>
<sequence length="182" mass="17847">MTPLAIATLALALSIDAFVAALGRGAQSARPGLAAALSTGAVFGAVEALTPLLGWAAGLAAAGFVTAIDHWIAFVLLTLVGARMVLHALAKSTRPATTGGLVITALGSSIDAFAVGISLAVLGAPILVVALCIGMTTLAMATLGTLAGASLGRRFGRWAEVAGGVALIALGTGILVEHTLLA</sequence>
<feature type="transmembrane region" description="Helical" evidence="8">
    <location>
        <begin position="52"/>
        <end position="80"/>
    </location>
</feature>
<keyword evidence="10" id="KW-1185">Reference proteome</keyword>
<evidence type="ECO:0000313" key="10">
    <source>
        <dbReference type="Proteomes" id="UP000184932"/>
    </source>
</evidence>
<evidence type="ECO:0000256" key="1">
    <source>
        <dbReference type="ARBA" id="ARBA00022448"/>
    </source>
</evidence>
<dbReference type="PANTHER" id="PTHR35529">
    <property type="entry name" value="MANGANESE EFFLUX PUMP MNTP-RELATED"/>
    <property type="match status" value="1"/>
</dbReference>
<dbReference type="STRING" id="1217970.SAMN05444002_3939"/>
<dbReference type="InterPro" id="IPR022929">
    <property type="entry name" value="Put_MntP"/>
</dbReference>
<dbReference type="Proteomes" id="UP000184932">
    <property type="component" value="Unassembled WGS sequence"/>
</dbReference>
<dbReference type="PANTHER" id="PTHR35529:SF1">
    <property type="entry name" value="MANGANESE EFFLUX PUMP MNTP-RELATED"/>
    <property type="match status" value="1"/>
</dbReference>
<feature type="transmembrane region" description="Helical" evidence="8">
    <location>
        <begin position="126"/>
        <end position="146"/>
    </location>
</feature>
<keyword evidence="3 8" id="KW-0812">Transmembrane</keyword>
<dbReference type="Pfam" id="PF02659">
    <property type="entry name" value="Mntp"/>
    <property type="match status" value="1"/>
</dbReference>
<keyword evidence="7 8" id="KW-0464">Manganese</keyword>
<keyword evidence="6 8" id="KW-0472">Membrane</keyword>
<dbReference type="HAMAP" id="MF_01521">
    <property type="entry name" value="MntP_pump"/>
    <property type="match status" value="1"/>
</dbReference>
<evidence type="ECO:0000256" key="2">
    <source>
        <dbReference type="ARBA" id="ARBA00022475"/>
    </source>
</evidence>
<evidence type="ECO:0000256" key="3">
    <source>
        <dbReference type="ARBA" id="ARBA00022692"/>
    </source>
</evidence>
<dbReference type="EMBL" id="FSRL01000002">
    <property type="protein sequence ID" value="SIO31832.1"/>
    <property type="molecule type" value="Genomic_DNA"/>
</dbReference>
<dbReference type="InterPro" id="IPR003810">
    <property type="entry name" value="Mntp/YtaF"/>
</dbReference>
<dbReference type="GO" id="GO:0005886">
    <property type="term" value="C:plasma membrane"/>
    <property type="evidence" value="ECO:0007669"/>
    <property type="project" value="UniProtKB-SubCell"/>
</dbReference>
<keyword evidence="2 8" id="KW-1003">Cell membrane</keyword>
<organism evidence="9 10">
    <name type="scientific">Vannielia litorea</name>
    <dbReference type="NCBI Taxonomy" id="1217970"/>
    <lineage>
        <taxon>Bacteria</taxon>
        <taxon>Pseudomonadati</taxon>
        <taxon>Pseudomonadota</taxon>
        <taxon>Alphaproteobacteria</taxon>
        <taxon>Rhodobacterales</taxon>
        <taxon>Paracoccaceae</taxon>
        <taxon>Vannielia</taxon>
    </lineage>
</organism>
<evidence type="ECO:0000313" key="9">
    <source>
        <dbReference type="EMBL" id="SIO31832.1"/>
    </source>
</evidence>
<dbReference type="AlphaFoldDB" id="A0A1N6III3"/>
<dbReference type="RefSeq" id="WP_074258082.1">
    <property type="nucleotide sequence ID" value="NZ_FSRL01000002.1"/>
</dbReference>
<evidence type="ECO:0000256" key="7">
    <source>
        <dbReference type="ARBA" id="ARBA00023211"/>
    </source>
</evidence>
<protein>
    <recommendedName>
        <fullName evidence="8">Putative manganese efflux pump MntP</fullName>
    </recommendedName>
</protein>
<keyword evidence="4 8" id="KW-1133">Transmembrane helix</keyword>
<evidence type="ECO:0000256" key="4">
    <source>
        <dbReference type="ARBA" id="ARBA00022989"/>
    </source>
</evidence>